<reference evidence="2" key="1">
    <citation type="submission" date="2013-11" db="EMBL/GenBank/DDBJ databases">
        <title>Genome sequence of the fusiform rust pathogen reveals effectors for host alternation and coevolution with pine.</title>
        <authorList>
            <consortium name="DOE Joint Genome Institute"/>
            <person name="Smith K."/>
            <person name="Pendleton A."/>
            <person name="Kubisiak T."/>
            <person name="Anderson C."/>
            <person name="Salamov A."/>
            <person name="Aerts A."/>
            <person name="Riley R."/>
            <person name="Clum A."/>
            <person name="Lindquist E."/>
            <person name="Ence D."/>
            <person name="Campbell M."/>
            <person name="Kronenberg Z."/>
            <person name="Feau N."/>
            <person name="Dhillon B."/>
            <person name="Hamelin R."/>
            <person name="Burleigh J."/>
            <person name="Smith J."/>
            <person name="Yandell M."/>
            <person name="Nelson C."/>
            <person name="Grigoriev I."/>
            <person name="Davis J."/>
        </authorList>
    </citation>
    <scope>NUCLEOTIDE SEQUENCE</scope>
    <source>
        <strain evidence="2">G11</strain>
    </source>
</reference>
<evidence type="ECO:0000313" key="2">
    <source>
        <dbReference type="EMBL" id="KAG0142778.1"/>
    </source>
</evidence>
<dbReference type="AlphaFoldDB" id="A0A9P6T9Q1"/>
<proteinExistence type="predicted"/>
<protein>
    <submittedName>
        <fullName evidence="2">Uncharacterized protein</fullName>
    </submittedName>
</protein>
<sequence length="120" mass="13096">MSIVWTPPPNNSAGPPNFGPPGSDITSSLVALLLISPPTCSYPVPYRVHRACWPFSPSQSAHTLTQKRVEADENFKEKQERTGQAQPDGHVTKLRSLGTLISQLLPGHAEPVKGWPNQTF</sequence>
<evidence type="ECO:0000313" key="3">
    <source>
        <dbReference type="Proteomes" id="UP000886653"/>
    </source>
</evidence>
<feature type="region of interest" description="Disordered" evidence="1">
    <location>
        <begin position="1"/>
        <end position="22"/>
    </location>
</feature>
<evidence type="ECO:0000256" key="1">
    <source>
        <dbReference type="SAM" id="MobiDB-lite"/>
    </source>
</evidence>
<dbReference type="Proteomes" id="UP000886653">
    <property type="component" value="Unassembled WGS sequence"/>
</dbReference>
<gene>
    <name evidence="2" type="ORF">CROQUDRAFT_97145</name>
</gene>
<dbReference type="EMBL" id="MU167338">
    <property type="protein sequence ID" value="KAG0142778.1"/>
    <property type="molecule type" value="Genomic_DNA"/>
</dbReference>
<accession>A0A9P6T9Q1</accession>
<feature type="compositionally biased region" description="Pro residues" evidence="1">
    <location>
        <begin position="1"/>
        <end position="10"/>
    </location>
</feature>
<keyword evidence="3" id="KW-1185">Reference proteome</keyword>
<name>A0A9P6T9Q1_9BASI</name>
<comment type="caution">
    <text evidence="2">The sequence shown here is derived from an EMBL/GenBank/DDBJ whole genome shotgun (WGS) entry which is preliminary data.</text>
</comment>
<organism evidence="2 3">
    <name type="scientific">Cronartium quercuum f. sp. fusiforme G11</name>
    <dbReference type="NCBI Taxonomy" id="708437"/>
    <lineage>
        <taxon>Eukaryota</taxon>
        <taxon>Fungi</taxon>
        <taxon>Dikarya</taxon>
        <taxon>Basidiomycota</taxon>
        <taxon>Pucciniomycotina</taxon>
        <taxon>Pucciniomycetes</taxon>
        <taxon>Pucciniales</taxon>
        <taxon>Coleosporiaceae</taxon>
        <taxon>Cronartium</taxon>
    </lineage>
</organism>